<keyword evidence="4" id="KW-0520">NAD</keyword>
<dbReference type="Pfam" id="PF02146">
    <property type="entry name" value="SIR2"/>
    <property type="match status" value="1"/>
</dbReference>
<dbReference type="Proteomes" id="UP000053989">
    <property type="component" value="Unassembled WGS sequence"/>
</dbReference>
<feature type="domain" description="Deacetylase sirtuin-type" evidence="7">
    <location>
        <begin position="15"/>
        <end position="343"/>
    </location>
</feature>
<evidence type="ECO:0000313" key="9">
    <source>
        <dbReference type="Proteomes" id="UP000053989"/>
    </source>
</evidence>
<proteinExistence type="inferred from homology"/>
<dbReference type="InterPro" id="IPR029035">
    <property type="entry name" value="DHS-like_NAD/FAD-binding_dom"/>
</dbReference>
<comment type="similarity">
    <text evidence="2">Belongs to the sirtuin family. Class I subfamily.</text>
</comment>
<reference evidence="9" key="2">
    <citation type="submission" date="2015-01" db="EMBL/GenBank/DDBJ databases">
        <title>Evolutionary Origins and Diversification of the Mycorrhizal Mutualists.</title>
        <authorList>
            <consortium name="DOE Joint Genome Institute"/>
            <consortium name="Mycorrhizal Genomics Consortium"/>
            <person name="Kohler A."/>
            <person name="Kuo A."/>
            <person name="Nagy L.G."/>
            <person name="Floudas D."/>
            <person name="Copeland A."/>
            <person name="Barry K.W."/>
            <person name="Cichocki N."/>
            <person name="Veneault-Fourrey C."/>
            <person name="LaButti K."/>
            <person name="Lindquist E.A."/>
            <person name="Lipzen A."/>
            <person name="Lundell T."/>
            <person name="Morin E."/>
            <person name="Murat C."/>
            <person name="Riley R."/>
            <person name="Ohm R."/>
            <person name="Sun H."/>
            <person name="Tunlid A."/>
            <person name="Henrissat B."/>
            <person name="Grigoriev I.V."/>
            <person name="Hibbett D.S."/>
            <person name="Martin F."/>
        </authorList>
    </citation>
    <scope>NUCLEOTIDE SEQUENCE [LARGE SCALE GENOMIC DNA]</scope>
    <source>
        <strain evidence="9">Foug A</strain>
    </source>
</reference>
<reference evidence="8 9" key="1">
    <citation type="submission" date="2014-04" db="EMBL/GenBank/DDBJ databases">
        <authorList>
            <consortium name="DOE Joint Genome Institute"/>
            <person name="Kuo A."/>
            <person name="Kohler A."/>
            <person name="Nagy L.G."/>
            <person name="Floudas D."/>
            <person name="Copeland A."/>
            <person name="Barry K.W."/>
            <person name="Cichocki N."/>
            <person name="Veneault-Fourrey C."/>
            <person name="LaButti K."/>
            <person name="Lindquist E.A."/>
            <person name="Lipzen A."/>
            <person name="Lundell T."/>
            <person name="Morin E."/>
            <person name="Murat C."/>
            <person name="Sun H."/>
            <person name="Tunlid A."/>
            <person name="Henrissat B."/>
            <person name="Grigoriev I.V."/>
            <person name="Hibbett D.S."/>
            <person name="Martin F."/>
            <person name="Nordberg H.P."/>
            <person name="Cantor M.N."/>
            <person name="Hua S.X."/>
        </authorList>
    </citation>
    <scope>NUCLEOTIDE SEQUENCE [LARGE SCALE GENOMIC DNA]</scope>
    <source>
        <strain evidence="8 9">Foug A</strain>
    </source>
</reference>
<dbReference type="SUPFAM" id="SSF52467">
    <property type="entry name" value="DHS-like NAD/FAD-binding domain"/>
    <property type="match status" value="1"/>
</dbReference>
<sequence>MRVSVPTIPHVVTTVSNKPISPAAAVERIANFLSPGNVVLLTGAGVSVDSGIRAYRGKDGRYMNPNYRPIFYHELVEESSRGYVYRHVPLRALLRSYLGYPPVRDAQPNTTHCALAALQYTSHISRLVTQNVDGLHKKAIAHLWDDDTTSERILELHGTLHRVHCKYGHVTDRDTFQDWISAHNPSWKDYVEELEATGQKPRTNPDGDVELEGVSYDDFVVPECPQCRLEGRHSTNQKPAVIFFGESIPVAIRDRSFHDIEQSDRLLLVGTTLATFSAFRLVQHAIKLGKPVLLLNVGPTRVDNLRAVEKIEIPTSHVMRDVVKAVLGMRASLDPAVNQLLNRGVHKPPSDP</sequence>
<dbReference type="GO" id="GO:0005739">
    <property type="term" value="C:mitochondrion"/>
    <property type="evidence" value="ECO:0007669"/>
    <property type="project" value="UniProtKB-SubCell"/>
</dbReference>
<organism evidence="8 9">
    <name type="scientific">Scleroderma citrinum Foug A</name>
    <dbReference type="NCBI Taxonomy" id="1036808"/>
    <lineage>
        <taxon>Eukaryota</taxon>
        <taxon>Fungi</taxon>
        <taxon>Dikarya</taxon>
        <taxon>Basidiomycota</taxon>
        <taxon>Agaricomycotina</taxon>
        <taxon>Agaricomycetes</taxon>
        <taxon>Agaricomycetidae</taxon>
        <taxon>Boletales</taxon>
        <taxon>Sclerodermatineae</taxon>
        <taxon>Sclerodermataceae</taxon>
        <taxon>Scleroderma</taxon>
    </lineage>
</organism>
<evidence type="ECO:0000259" key="7">
    <source>
        <dbReference type="PROSITE" id="PS50305"/>
    </source>
</evidence>
<dbReference type="OrthoDB" id="424302at2759"/>
<dbReference type="STRING" id="1036808.A0A0C3ALZ9"/>
<dbReference type="AlphaFoldDB" id="A0A0C3ALZ9"/>
<dbReference type="GO" id="GO:0017136">
    <property type="term" value="F:histone deacetylase activity, NAD-dependent"/>
    <property type="evidence" value="ECO:0007669"/>
    <property type="project" value="TreeGrafter"/>
</dbReference>
<evidence type="ECO:0000256" key="3">
    <source>
        <dbReference type="ARBA" id="ARBA00022679"/>
    </source>
</evidence>
<name>A0A0C3ALZ9_9AGAM</name>
<evidence type="ECO:0000256" key="6">
    <source>
        <dbReference type="PROSITE-ProRule" id="PRU00236"/>
    </source>
</evidence>
<evidence type="ECO:0000256" key="1">
    <source>
        <dbReference type="ARBA" id="ARBA00004173"/>
    </source>
</evidence>
<dbReference type="InterPro" id="IPR050134">
    <property type="entry name" value="NAD-dep_sirtuin_deacylases"/>
</dbReference>
<dbReference type="GO" id="GO:0070403">
    <property type="term" value="F:NAD+ binding"/>
    <property type="evidence" value="ECO:0007669"/>
    <property type="project" value="InterPro"/>
</dbReference>
<evidence type="ECO:0000256" key="2">
    <source>
        <dbReference type="ARBA" id="ARBA00006924"/>
    </source>
</evidence>
<evidence type="ECO:0000313" key="8">
    <source>
        <dbReference type="EMBL" id="KIM65982.1"/>
    </source>
</evidence>
<accession>A0A0C3ALZ9</accession>
<comment type="subcellular location">
    <subcellularLocation>
        <location evidence="1">Mitochondrion</location>
    </subcellularLocation>
</comment>
<gene>
    <name evidence="8" type="ORF">SCLCIDRAFT_111445</name>
</gene>
<evidence type="ECO:0000256" key="4">
    <source>
        <dbReference type="ARBA" id="ARBA00023027"/>
    </source>
</evidence>
<dbReference type="PANTHER" id="PTHR11085">
    <property type="entry name" value="NAD-DEPENDENT PROTEIN DEACYLASE SIRTUIN-5, MITOCHONDRIAL-RELATED"/>
    <property type="match status" value="1"/>
</dbReference>
<dbReference type="EMBL" id="KN822019">
    <property type="protein sequence ID" value="KIM65982.1"/>
    <property type="molecule type" value="Genomic_DNA"/>
</dbReference>
<keyword evidence="3" id="KW-0808">Transferase</keyword>
<keyword evidence="5" id="KW-0496">Mitochondrion</keyword>
<dbReference type="Gene3D" id="3.40.50.1220">
    <property type="entry name" value="TPP-binding domain"/>
    <property type="match status" value="1"/>
</dbReference>
<protein>
    <recommendedName>
        <fullName evidence="7">Deacetylase sirtuin-type domain-containing protein</fullName>
    </recommendedName>
</protein>
<dbReference type="PROSITE" id="PS50305">
    <property type="entry name" value="SIRTUIN"/>
    <property type="match status" value="1"/>
</dbReference>
<dbReference type="InterPro" id="IPR026590">
    <property type="entry name" value="Ssirtuin_cat_dom"/>
</dbReference>
<dbReference type="InterPro" id="IPR003000">
    <property type="entry name" value="Sirtuin"/>
</dbReference>
<dbReference type="InParanoid" id="A0A0C3ALZ9"/>
<keyword evidence="9" id="KW-1185">Reference proteome</keyword>
<dbReference type="PANTHER" id="PTHR11085:SF10">
    <property type="entry name" value="NAD-DEPENDENT PROTEIN DEACYLASE SIRTUIN-5, MITOCHONDRIAL-RELATED"/>
    <property type="match status" value="1"/>
</dbReference>
<dbReference type="Gene3D" id="3.30.1600.10">
    <property type="entry name" value="SIR2/SIRT2 'Small Domain"/>
    <property type="match status" value="1"/>
</dbReference>
<evidence type="ECO:0000256" key="5">
    <source>
        <dbReference type="ARBA" id="ARBA00023128"/>
    </source>
</evidence>
<comment type="caution">
    <text evidence="6">Lacks conserved residue(s) required for the propagation of feature annotation.</text>
</comment>
<dbReference type="InterPro" id="IPR026591">
    <property type="entry name" value="Sirtuin_cat_small_dom_sf"/>
</dbReference>
<dbReference type="HOGENOM" id="CLU_023643_3_2_1"/>